<protein>
    <recommendedName>
        <fullName evidence="3">HU domain-containing protein</fullName>
    </recommendedName>
</protein>
<feature type="domain" description="HU" evidence="3">
    <location>
        <begin position="9"/>
        <end position="120"/>
    </location>
</feature>
<gene>
    <name evidence="4" type="ORF">GCM10007088_13340</name>
</gene>
<organism evidence="4 5">
    <name type="scientific">Porphyromonas pasteri</name>
    <dbReference type="NCBI Taxonomy" id="1583331"/>
    <lineage>
        <taxon>Bacteria</taxon>
        <taxon>Pseudomonadati</taxon>
        <taxon>Bacteroidota</taxon>
        <taxon>Bacteroidia</taxon>
        <taxon>Bacteroidales</taxon>
        <taxon>Porphyromonadaceae</taxon>
        <taxon>Porphyromonas</taxon>
    </lineage>
</organism>
<evidence type="ECO:0000313" key="5">
    <source>
        <dbReference type="Proteomes" id="UP000653477"/>
    </source>
</evidence>
<feature type="region of interest" description="Disordered" evidence="2">
    <location>
        <begin position="131"/>
        <end position="165"/>
    </location>
</feature>
<dbReference type="InterPro" id="IPR010992">
    <property type="entry name" value="IHF-like_DNA-bd_dom_sf"/>
</dbReference>
<sequence length="165" mass="18091">MSKKNKPIGYTLGERKVGVGPNKGKVVIQATPSGRHRMSFERFCELVAKDTTLNYMEVQSVLNLAADMAREVVANGDIVDFGRLGTLSPSFKSKVVPVGSEFNANVHITEPRVNLRPNTMYFRLRPEEVSYERMEAKPKAKKKEKKPEGGGSTSEPGNGSGHVGI</sequence>
<dbReference type="Proteomes" id="UP000653477">
    <property type="component" value="Unassembled WGS sequence"/>
</dbReference>
<evidence type="ECO:0000259" key="3">
    <source>
        <dbReference type="Pfam" id="PF18291"/>
    </source>
</evidence>
<dbReference type="Pfam" id="PF18291">
    <property type="entry name" value="HU-HIG"/>
    <property type="match status" value="1"/>
</dbReference>
<evidence type="ECO:0000313" key="4">
    <source>
        <dbReference type="EMBL" id="GGM55833.1"/>
    </source>
</evidence>
<reference evidence="5" key="1">
    <citation type="journal article" date="2019" name="Int. J. Syst. Evol. Microbiol.">
        <title>The Global Catalogue of Microorganisms (GCM) 10K type strain sequencing project: providing services to taxonomists for standard genome sequencing and annotation.</title>
        <authorList>
            <consortium name="The Broad Institute Genomics Platform"/>
            <consortium name="The Broad Institute Genome Sequencing Center for Infectious Disease"/>
            <person name="Wu L."/>
            <person name="Ma J."/>
        </authorList>
    </citation>
    <scope>NUCLEOTIDE SEQUENCE [LARGE SCALE GENOMIC DNA]</scope>
    <source>
        <strain evidence="5">JCM 30531</strain>
    </source>
</reference>
<name>A0ABQ2H949_9PORP</name>
<proteinExistence type="predicted"/>
<dbReference type="RefSeq" id="WP_188808270.1">
    <property type="nucleotide sequence ID" value="NZ_BMPU01000004.1"/>
</dbReference>
<keyword evidence="5" id="KW-1185">Reference proteome</keyword>
<evidence type="ECO:0000256" key="2">
    <source>
        <dbReference type="SAM" id="MobiDB-lite"/>
    </source>
</evidence>
<evidence type="ECO:0000256" key="1">
    <source>
        <dbReference type="ARBA" id="ARBA00023125"/>
    </source>
</evidence>
<dbReference type="SUPFAM" id="SSF47729">
    <property type="entry name" value="IHF-like DNA-binding proteins"/>
    <property type="match status" value="1"/>
</dbReference>
<comment type="caution">
    <text evidence="4">The sequence shown here is derived from an EMBL/GenBank/DDBJ whole genome shotgun (WGS) entry which is preliminary data.</text>
</comment>
<keyword evidence="1" id="KW-0238">DNA-binding</keyword>
<accession>A0ABQ2H949</accession>
<dbReference type="EMBL" id="BMPU01000004">
    <property type="protein sequence ID" value="GGM55833.1"/>
    <property type="molecule type" value="Genomic_DNA"/>
</dbReference>
<dbReference type="InterPro" id="IPR041607">
    <property type="entry name" value="HU-HIG"/>
</dbReference>